<protein>
    <recommendedName>
        <fullName evidence="1">Fe/B12 periplasmic-binding domain-containing protein</fullName>
    </recommendedName>
</protein>
<dbReference type="Pfam" id="PF17653">
    <property type="entry name" value="DUF5522"/>
    <property type="match status" value="1"/>
</dbReference>
<dbReference type="InterPro" id="IPR002491">
    <property type="entry name" value="ABC_transptr_periplasmic_BD"/>
</dbReference>
<feature type="domain" description="Fe/B12 periplasmic-binding" evidence="1">
    <location>
        <begin position="166"/>
        <end position="315"/>
    </location>
</feature>
<reference evidence="2" key="1">
    <citation type="submission" date="2022-02" db="EMBL/GenBank/DDBJ databases">
        <authorList>
            <person name="Giguere J D."/>
        </authorList>
    </citation>
    <scope>NUCLEOTIDE SEQUENCE</scope>
    <source>
        <strain evidence="2">CCAP 1055/1</strain>
    </source>
</reference>
<name>A0A8J9XD87_PHATR</name>
<organism evidence="2">
    <name type="scientific">Phaeodactylum tricornutum</name>
    <name type="common">Diatom</name>
    <dbReference type="NCBI Taxonomy" id="2850"/>
    <lineage>
        <taxon>Eukaryota</taxon>
        <taxon>Sar</taxon>
        <taxon>Stramenopiles</taxon>
        <taxon>Ochrophyta</taxon>
        <taxon>Bacillariophyta</taxon>
        <taxon>Bacillariophyceae</taxon>
        <taxon>Bacillariophycidae</taxon>
        <taxon>Naviculales</taxon>
        <taxon>Phaeodactylaceae</taxon>
        <taxon>Phaeodactylum</taxon>
    </lineage>
</organism>
<gene>
    <name evidence="2" type="ORF">PTTT1_LOCUS53518</name>
</gene>
<evidence type="ECO:0000259" key="1">
    <source>
        <dbReference type="Pfam" id="PF01497"/>
    </source>
</evidence>
<evidence type="ECO:0000313" key="2">
    <source>
        <dbReference type="EMBL" id="CAG9294071.1"/>
    </source>
</evidence>
<dbReference type="SUPFAM" id="SSF52402">
    <property type="entry name" value="Adenine nucleotide alpha hydrolases-like"/>
    <property type="match status" value="1"/>
</dbReference>
<dbReference type="Gene3D" id="3.40.50.620">
    <property type="entry name" value="HUPs"/>
    <property type="match status" value="1"/>
</dbReference>
<proteinExistence type="predicted"/>
<dbReference type="Gene3D" id="3.40.50.1980">
    <property type="entry name" value="Nitrogenase molybdenum iron protein domain"/>
    <property type="match status" value="2"/>
</dbReference>
<dbReference type="Pfam" id="PF01497">
    <property type="entry name" value="Peripla_BP_2"/>
    <property type="match status" value="1"/>
</dbReference>
<dbReference type="AlphaFoldDB" id="A0A8J9XD87"/>
<dbReference type="PANTHER" id="PTHR42860:SF1">
    <property type="entry name" value="VITAMIN B12-BINDING PROTEIN"/>
    <property type="match status" value="1"/>
</dbReference>
<dbReference type="PANTHER" id="PTHR42860">
    <property type="entry name" value="VITAMIN B12-BINDING PROTEIN"/>
    <property type="match status" value="1"/>
</dbReference>
<dbReference type="EMBL" id="OU594950">
    <property type="protein sequence ID" value="CAG9294071.1"/>
    <property type="molecule type" value="Genomic_DNA"/>
</dbReference>
<accession>A0A8J9XD87</accession>
<dbReference type="InterPro" id="IPR014729">
    <property type="entry name" value="Rossmann-like_a/b/a_fold"/>
</dbReference>
<dbReference type="SUPFAM" id="SSF53807">
    <property type="entry name" value="Helical backbone' metal receptor"/>
    <property type="match status" value="1"/>
</dbReference>
<dbReference type="InterPro" id="IPR051030">
    <property type="entry name" value="Vitamin_B12-ABC_binding"/>
</dbReference>
<sequence length="672" mass="73607">MSIESLAEESSSVSVTDLRIVCLIPSATDICVALGLQAAIIAVTHECDTNLWSRASSRTAVKIITRDGVNGNETSQGAIHDQVVASCRAKDEAVGDKDIPALADVPSLYPIWEDEFREALQLNDVHDSSKRLVITQDLCEVCAPSSETVRRLVGKDASQPPPPHEVHVVSLTPQSLWDVAANILTVGHACGVPRRAKIVHDAFLSNLQTLETTVTEVRSHDVAPKLFLLEWLDPPFDGGHWILDMMQFAGVQPAQHKHTQKSTSTTWAQVRQADADVILVACCGFGLERNVRDTFGARNQLQQLRAARNRRIYATNGDHYFARPGPKLLHGAIIMALTAYADQPEVVQAIQALDFVDAELGGYQMVDVLDPTIVQANNDVPDMEDFDRLHREACSAGSLSYPDPVTGYKVFTELAHRQRGKCCGSGCRHCPYNHENVKNKAGKIQQPAMLTAGDQTGPLALSNGNLHVLFFSGGKDSFLAIRALTRQAKQTAPFGLALLTTFDATSRIIAHQDMPIDTVVEQATHLGLALIGVPIHRGSAEGYVTRVRKGLEVLQSSVKPPSKVTTLAFGDLHLENLVEWRNSQIGSLGYKLQYPVFQTEYEILWQDLEASKVPCVVSSSTVDGVRVGDVYSRDFAQRLPECVDRFGENGEFHTVAQVWEVDRLTALGFIDS</sequence>
<dbReference type="Proteomes" id="UP000836788">
    <property type="component" value="Chromosome 9"/>
</dbReference>
<dbReference type="InterPro" id="IPR040807">
    <property type="entry name" value="DUF5522"/>
</dbReference>